<organism evidence="9 10">
    <name type="scientific">Agromyces atrinae</name>
    <dbReference type="NCBI Taxonomy" id="592376"/>
    <lineage>
        <taxon>Bacteria</taxon>
        <taxon>Bacillati</taxon>
        <taxon>Actinomycetota</taxon>
        <taxon>Actinomycetes</taxon>
        <taxon>Micrococcales</taxon>
        <taxon>Microbacteriaceae</taxon>
        <taxon>Agromyces</taxon>
    </lineage>
</organism>
<dbReference type="Pfam" id="PF00440">
    <property type="entry name" value="TetR_N"/>
    <property type="match status" value="1"/>
</dbReference>
<evidence type="ECO:0000259" key="6">
    <source>
        <dbReference type="PROSITE" id="PS50977"/>
    </source>
</evidence>
<dbReference type="Proteomes" id="UP000292686">
    <property type="component" value="Unassembled WGS sequence"/>
</dbReference>
<dbReference type="PRINTS" id="PR00455">
    <property type="entry name" value="HTHTETR"/>
</dbReference>
<dbReference type="GO" id="GO:0045892">
    <property type="term" value="P:negative regulation of DNA-templated transcription"/>
    <property type="evidence" value="ECO:0007669"/>
    <property type="project" value="UniProtKB-ARBA"/>
</dbReference>
<dbReference type="OrthoDB" id="7186128at2"/>
<evidence type="ECO:0000256" key="3">
    <source>
        <dbReference type="ARBA" id="ARBA00023163"/>
    </source>
</evidence>
<keyword evidence="2 4" id="KW-0238">DNA-binding</keyword>
<evidence type="ECO:0000313" key="8">
    <source>
        <dbReference type="EMBL" id="RXZ85289.1"/>
    </source>
</evidence>
<keyword evidence="1" id="KW-0805">Transcription regulation</keyword>
<dbReference type="Proteomes" id="UP000581087">
    <property type="component" value="Unassembled WGS sequence"/>
</dbReference>
<dbReference type="RefSeq" id="WP_129176920.1">
    <property type="nucleotide sequence ID" value="NZ_JACCBI010000001.1"/>
</dbReference>
<dbReference type="Gene3D" id="1.10.357.10">
    <property type="entry name" value="Tetracycline Repressor, domain 2"/>
    <property type="match status" value="1"/>
</dbReference>
<evidence type="ECO:0000256" key="4">
    <source>
        <dbReference type="PROSITE-ProRule" id="PRU00335"/>
    </source>
</evidence>
<evidence type="ECO:0000256" key="2">
    <source>
        <dbReference type="ARBA" id="ARBA00023125"/>
    </source>
</evidence>
<dbReference type="GO" id="GO:0003700">
    <property type="term" value="F:DNA-binding transcription factor activity"/>
    <property type="evidence" value="ECO:0007669"/>
    <property type="project" value="TreeGrafter"/>
</dbReference>
<dbReference type="EMBL" id="SDPM01000010">
    <property type="protein sequence ID" value="RXZ85397.1"/>
    <property type="molecule type" value="Genomic_DNA"/>
</dbReference>
<name>A0A4Q2M2L9_9MICO</name>
<dbReference type="PANTHER" id="PTHR30055:SF146">
    <property type="entry name" value="HTH-TYPE TRANSCRIPTIONAL DUAL REGULATOR CECR"/>
    <property type="match status" value="1"/>
</dbReference>
<keyword evidence="3" id="KW-0804">Transcription</keyword>
<dbReference type="InterPro" id="IPR023772">
    <property type="entry name" value="DNA-bd_HTH_TetR-type_CS"/>
</dbReference>
<dbReference type="FunFam" id="1.10.10.60:FF:000141">
    <property type="entry name" value="TetR family transcriptional regulator"/>
    <property type="match status" value="1"/>
</dbReference>
<dbReference type="EMBL" id="JACCBI010000001">
    <property type="protein sequence ID" value="NYD66977.1"/>
    <property type="molecule type" value="Genomic_DNA"/>
</dbReference>
<dbReference type="Pfam" id="PF14246">
    <property type="entry name" value="TetR_C_7"/>
    <property type="match status" value="1"/>
</dbReference>
<dbReference type="PANTHER" id="PTHR30055">
    <property type="entry name" value="HTH-TYPE TRANSCRIPTIONAL REGULATOR RUTR"/>
    <property type="match status" value="1"/>
</dbReference>
<dbReference type="SUPFAM" id="SSF46689">
    <property type="entry name" value="Homeodomain-like"/>
    <property type="match status" value="1"/>
</dbReference>
<sequence>MSDEREPTRRLGRPTAADRERRRDQILDAAIALFVTNGFGHTSIDEIAATARVTKRTIYTFFGDKPGVFTAGVERFRERALAAVGADHETLHELAARIVFVVHSDDVVGLHRVMIGESRLFPELAHRFYESGPRSYIALLADRLSRDAPDSTPRAEALFGLLLGEPHRRRLLGLAPAPSRAEAHDYADSVLDLLGIASDA</sequence>
<evidence type="ECO:0000256" key="5">
    <source>
        <dbReference type="SAM" id="MobiDB-lite"/>
    </source>
</evidence>
<accession>A0A4Q2M2L9</accession>
<dbReference type="GO" id="GO:0000976">
    <property type="term" value="F:transcription cis-regulatory region binding"/>
    <property type="evidence" value="ECO:0007669"/>
    <property type="project" value="TreeGrafter"/>
</dbReference>
<comment type="caution">
    <text evidence="9">The sequence shown here is derived from an EMBL/GenBank/DDBJ whole genome shotgun (WGS) entry which is preliminary data.</text>
</comment>
<dbReference type="InterPro" id="IPR050109">
    <property type="entry name" value="HTH-type_TetR-like_transc_reg"/>
</dbReference>
<dbReference type="AlphaFoldDB" id="A0A4Q2M2L9"/>
<reference evidence="7 11" key="2">
    <citation type="submission" date="2020-07" db="EMBL/GenBank/DDBJ databases">
        <title>Sequencing the genomes of 1000 actinobacteria strains.</title>
        <authorList>
            <person name="Klenk H.-P."/>
        </authorList>
    </citation>
    <scope>NUCLEOTIDE SEQUENCE [LARGE SCALE GENOMIC DNA]</scope>
    <source>
        <strain evidence="7 11">DSM 23870</strain>
    </source>
</reference>
<dbReference type="SUPFAM" id="SSF48498">
    <property type="entry name" value="Tetracyclin repressor-like, C-terminal domain"/>
    <property type="match status" value="1"/>
</dbReference>
<reference evidence="9 10" key="1">
    <citation type="submission" date="2019-01" db="EMBL/GenBank/DDBJ databases">
        <title>Agromyces.</title>
        <authorList>
            <person name="Li J."/>
        </authorList>
    </citation>
    <scope>NUCLEOTIDE SEQUENCE [LARGE SCALE GENOMIC DNA]</scope>
    <source>
        <strain evidence="9 10">DSM 23870</strain>
    </source>
</reference>
<dbReference type="PROSITE" id="PS01081">
    <property type="entry name" value="HTH_TETR_1"/>
    <property type="match status" value="1"/>
</dbReference>
<dbReference type="InterPro" id="IPR036271">
    <property type="entry name" value="Tet_transcr_reg_TetR-rel_C_sf"/>
</dbReference>
<evidence type="ECO:0000313" key="11">
    <source>
        <dbReference type="Proteomes" id="UP000581087"/>
    </source>
</evidence>
<feature type="DNA-binding region" description="H-T-H motif" evidence="4">
    <location>
        <begin position="43"/>
        <end position="62"/>
    </location>
</feature>
<evidence type="ECO:0000256" key="1">
    <source>
        <dbReference type="ARBA" id="ARBA00023015"/>
    </source>
</evidence>
<feature type="domain" description="HTH tetR-type" evidence="6">
    <location>
        <begin position="20"/>
        <end position="80"/>
    </location>
</feature>
<dbReference type="InterPro" id="IPR009057">
    <property type="entry name" value="Homeodomain-like_sf"/>
</dbReference>
<proteinExistence type="predicted"/>
<dbReference type="InterPro" id="IPR001647">
    <property type="entry name" value="HTH_TetR"/>
</dbReference>
<evidence type="ECO:0000313" key="10">
    <source>
        <dbReference type="Proteomes" id="UP000292686"/>
    </source>
</evidence>
<keyword evidence="10" id="KW-1185">Reference proteome</keyword>
<evidence type="ECO:0000313" key="9">
    <source>
        <dbReference type="EMBL" id="RXZ85397.1"/>
    </source>
</evidence>
<feature type="region of interest" description="Disordered" evidence="5">
    <location>
        <begin position="1"/>
        <end position="20"/>
    </location>
</feature>
<evidence type="ECO:0000313" key="7">
    <source>
        <dbReference type="EMBL" id="NYD66977.1"/>
    </source>
</evidence>
<dbReference type="InterPro" id="IPR039536">
    <property type="entry name" value="TetR_C_Proteobacteria"/>
</dbReference>
<gene>
    <name evidence="7" type="ORF">BJ972_001496</name>
    <name evidence="9" type="ORF">ESP50_15815</name>
    <name evidence="8" type="ORF">ESP50_16410</name>
</gene>
<dbReference type="EMBL" id="SDPM01000011">
    <property type="protein sequence ID" value="RXZ85289.1"/>
    <property type="molecule type" value="Genomic_DNA"/>
</dbReference>
<protein>
    <submittedName>
        <fullName evidence="7 9">AcrR family transcriptional regulator</fullName>
    </submittedName>
</protein>
<dbReference type="PROSITE" id="PS50977">
    <property type="entry name" value="HTH_TETR_2"/>
    <property type="match status" value="1"/>
</dbReference>